<dbReference type="GO" id="GO:0005975">
    <property type="term" value="P:carbohydrate metabolic process"/>
    <property type="evidence" value="ECO:0007669"/>
    <property type="project" value="UniProtKB-ARBA"/>
</dbReference>
<dbReference type="KEGG" id="ptq:P700755_003002"/>
<dbReference type="OrthoDB" id="9765926at2"/>
<dbReference type="GO" id="GO:0004553">
    <property type="term" value="F:hydrolase activity, hydrolyzing O-glycosyl compounds"/>
    <property type="evidence" value="ECO:0007669"/>
    <property type="project" value="UniProtKB-ARBA"/>
</dbReference>
<evidence type="ECO:0000313" key="4">
    <source>
        <dbReference type="Proteomes" id="UP000008514"/>
    </source>
</evidence>
<dbReference type="Proteomes" id="UP000008514">
    <property type="component" value="Chromosome"/>
</dbReference>
<dbReference type="SUPFAM" id="SSF49899">
    <property type="entry name" value="Concanavalin A-like lectins/glucanases"/>
    <property type="match status" value="1"/>
</dbReference>
<dbReference type="InterPro" id="IPR013320">
    <property type="entry name" value="ConA-like_dom_sf"/>
</dbReference>
<dbReference type="RefSeq" id="WP_015025241.1">
    <property type="nucleotide sequence ID" value="NC_018721.1"/>
</dbReference>
<dbReference type="InterPro" id="IPR056573">
    <property type="entry name" value="Lectin_L-type_dom"/>
</dbReference>
<dbReference type="Gene3D" id="2.60.120.200">
    <property type="match status" value="1"/>
</dbReference>
<protein>
    <submittedName>
        <fullName evidence="3">Concanavalin A lectin/glucanase domain containing protein</fullName>
    </submittedName>
</protein>
<dbReference type="GO" id="GO:0030246">
    <property type="term" value="F:carbohydrate binding"/>
    <property type="evidence" value="ECO:0007669"/>
    <property type="project" value="UniProtKB-KW"/>
</dbReference>
<keyword evidence="1 2" id="KW-0732">Signal</keyword>
<gene>
    <name evidence="3" type="ordered locus">P700755_003002</name>
</gene>
<dbReference type="Pfam" id="PF18483">
    <property type="entry name" value="Lectin_L-type_dom"/>
    <property type="match status" value="1"/>
</dbReference>
<dbReference type="eggNOG" id="COG3291">
    <property type="taxonomic scope" value="Bacteria"/>
</dbReference>
<reference evidence="3" key="2">
    <citation type="submission" date="2012-09" db="EMBL/GenBank/DDBJ databases">
        <title>The complete sequence of Psychroflexus torquis an extreme psychrophile from sea-ice that is stimulated by light.</title>
        <authorList>
            <person name="Feng S."/>
            <person name="Powell S.M."/>
            <person name="Bowman J.P."/>
        </authorList>
    </citation>
    <scope>NUCLEOTIDE SEQUENCE [LARGE SCALE GENOMIC DNA]</scope>
    <source>
        <strain evidence="3">ATCC 700755</strain>
    </source>
</reference>
<dbReference type="Gene3D" id="2.60.40.1220">
    <property type="match status" value="2"/>
</dbReference>
<name>K4IKR8_PSYTT</name>
<organism evidence="3 4">
    <name type="scientific">Psychroflexus torquis (strain ATCC 700755 / CIP 106069 / ACAM 623)</name>
    <dbReference type="NCBI Taxonomy" id="313595"/>
    <lineage>
        <taxon>Bacteria</taxon>
        <taxon>Pseudomonadati</taxon>
        <taxon>Bacteroidota</taxon>
        <taxon>Flavobacteriia</taxon>
        <taxon>Flavobacteriales</taxon>
        <taxon>Flavobacteriaceae</taxon>
        <taxon>Psychroflexus</taxon>
    </lineage>
</organism>
<dbReference type="InterPro" id="IPR050258">
    <property type="entry name" value="Leguminous_Lectin"/>
</dbReference>
<dbReference type="AlphaFoldDB" id="K4IKR8"/>
<reference evidence="3" key="1">
    <citation type="submission" date="2006-03" db="EMBL/GenBank/DDBJ databases">
        <authorList>
            <person name="Bowman J."/>
            <person name="Ferriera S."/>
            <person name="Johnson J."/>
            <person name="Kravitz S."/>
            <person name="Halpern A."/>
            <person name="Remington K."/>
            <person name="Beeson K."/>
            <person name="Tran B."/>
            <person name="Rogers Y.-H."/>
            <person name="Friedman R."/>
            <person name="Venter J.C."/>
        </authorList>
    </citation>
    <scope>NUCLEOTIDE SEQUENCE [LARGE SCALE GENOMIC DNA]</scope>
    <source>
        <strain evidence="3">ATCC 700755</strain>
    </source>
</reference>
<dbReference type="NCBIfam" id="TIGR04131">
    <property type="entry name" value="Bac_Flav_CTERM"/>
    <property type="match status" value="1"/>
</dbReference>
<feature type="chain" id="PRO_5003877844" evidence="2">
    <location>
        <begin position="22"/>
        <end position="674"/>
    </location>
</feature>
<dbReference type="STRING" id="313595.P700755_003002"/>
<keyword evidence="4" id="KW-1185">Reference proteome</keyword>
<evidence type="ECO:0000313" key="3">
    <source>
        <dbReference type="EMBL" id="AFU69686.1"/>
    </source>
</evidence>
<dbReference type="Pfam" id="PF13585">
    <property type="entry name" value="CHU_C"/>
    <property type="match status" value="1"/>
</dbReference>
<proteinExistence type="predicted"/>
<dbReference type="EMBL" id="CP003879">
    <property type="protein sequence ID" value="AFU69686.1"/>
    <property type="molecule type" value="Genomic_DNA"/>
</dbReference>
<dbReference type="CDD" id="cd01951">
    <property type="entry name" value="lectin_L-type"/>
    <property type="match status" value="1"/>
</dbReference>
<evidence type="ECO:0000256" key="2">
    <source>
        <dbReference type="SAM" id="SignalP"/>
    </source>
</evidence>
<dbReference type="PANTHER" id="PTHR32401:SF48">
    <property type="entry name" value="LEGUME LECTIN DOMAIN-CONTAINING PROTEIN"/>
    <property type="match status" value="1"/>
</dbReference>
<sequence>MHLKSYLFLLVILCCVNQADAQLNAQVTGDAIDQGNNCYTITQDQEFQVGGVWYNNPIDFDTDFTIFYQNNFGSRDLDGADGMALVFKDNPTPILGDPGGGLGYSGITPSLTIEFDTFQNADFGDPAGDHISIMRNGNPNHNLSTNLAGPVLAIDTNPDIEDGIAHDVRIEWDASTNTLSVFFDCLLRLTFTDNVKDTIFSGDNSVFFGFVGSTGGDTNIHEVCFNRVSFVDNLQLDDEVICENGEVQVDATIPSGITYSWSPTNGVSDPDSPNPILSPAETTTYTVTISDVCGETTTEELTVTVKSLITTEPVFNPVSPICEGDTLNPLPPTSEDQITGTWSPELNNSTTTTYTFTPLALECAPETTLVIEVIPSEIPTFTPVDPVCPGEFLADLPTISNNNITGTWTPAINNTVTTVYTFTPDLGQGCATSTTLEILITDPDIPTFNPIDPICVGETLQDLPITSNEGITGSWSPALNNMVTTLYLFEPDPGQCASDNVSLEIQVIPISQLSIDIDLSSEAFSQNQVAVINVSGGTGAYEFQLNNGDWRKENTFSNLQGCEDYEIRARETSGCSNIAAVNFRVLDYPKFFTPNGDFRNDSWNIECLKDQAEARISIYDRYGKMLAFINPSSLGWDGTYNGAFMPTNDYWFRVEYLNKEGQPKVFTSNFTLKR</sequence>
<dbReference type="HOGENOM" id="CLU_421338_0_0_10"/>
<dbReference type="InterPro" id="IPR026341">
    <property type="entry name" value="T9SS_type_B"/>
</dbReference>
<dbReference type="PANTHER" id="PTHR32401">
    <property type="entry name" value="CONCANAVALIN A-LIKE LECTIN FAMILY PROTEIN"/>
    <property type="match status" value="1"/>
</dbReference>
<dbReference type="InterPro" id="IPR014755">
    <property type="entry name" value="Cu-Rt/internalin_Ig-like"/>
</dbReference>
<evidence type="ECO:0000256" key="1">
    <source>
        <dbReference type="ARBA" id="ARBA00022729"/>
    </source>
</evidence>
<feature type="signal peptide" evidence="2">
    <location>
        <begin position="1"/>
        <end position="21"/>
    </location>
</feature>
<accession>K4IKR8</accession>